<evidence type="ECO:0000313" key="1">
    <source>
        <dbReference type="EMBL" id="KAI3723584.1"/>
    </source>
</evidence>
<accession>A0ACB9BNL4</accession>
<comment type="caution">
    <text evidence="1">The sequence shown here is derived from an EMBL/GenBank/DDBJ whole genome shotgun (WGS) entry which is preliminary data.</text>
</comment>
<dbReference type="Proteomes" id="UP001055811">
    <property type="component" value="Linkage Group LG06"/>
</dbReference>
<protein>
    <submittedName>
        <fullName evidence="1">Uncharacterized protein</fullName>
    </submittedName>
</protein>
<dbReference type="EMBL" id="CM042014">
    <property type="protein sequence ID" value="KAI3723584.1"/>
    <property type="molecule type" value="Genomic_DNA"/>
</dbReference>
<keyword evidence="2" id="KW-1185">Reference proteome</keyword>
<name>A0ACB9BNL4_CICIN</name>
<reference evidence="1 2" key="2">
    <citation type="journal article" date="2022" name="Mol. Ecol. Resour.">
        <title>The genomes of chicory, endive, great burdock and yacon provide insights into Asteraceae paleo-polyploidization history and plant inulin production.</title>
        <authorList>
            <person name="Fan W."/>
            <person name="Wang S."/>
            <person name="Wang H."/>
            <person name="Wang A."/>
            <person name="Jiang F."/>
            <person name="Liu H."/>
            <person name="Zhao H."/>
            <person name="Xu D."/>
            <person name="Zhang Y."/>
        </authorList>
    </citation>
    <scope>NUCLEOTIDE SEQUENCE [LARGE SCALE GENOMIC DNA]</scope>
    <source>
        <strain evidence="2">cv. Punajuju</strain>
        <tissue evidence="1">Leaves</tissue>
    </source>
</reference>
<reference evidence="2" key="1">
    <citation type="journal article" date="2022" name="Mol. Ecol. Resour.">
        <title>The genomes of chicory, endive, great burdock and yacon provide insights into Asteraceae palaeo-polyploidization history and plant inulin production.</title>
        <authorList>
            <person name="Fan W."/>
            <person name="Wang S."/>
            <person name="Wang H."/>
            <person name="Wang A."/>
            <person name="Jiang F."/>
            <person name="Liu H."/>
            <person name="Zhao H."/>
            <person name="Xu D."/>
            <person name="Zhang Y."/>
        </authorList>
    </citation>
    <scope>NUCLEOTIDE SEQUENCE [LARGE SCALE GENOMIC DNA]</scope>
    <source>
        <strain evidence="2">cv. Punajuju</strain>
    </source>
</reference>
<proteinExistence type="predicted"/>
<evidence type="ECO:0000313" key="2">
    <source>
        <dbReference type="Proteomes" id="UP001055811"/>
    </source>
</evidence>
<sequence length="75" mass="8480">MGTPVSLSRLMWDSCSSNQKRKGEGKWESRIRDTQTLTHMCDSMNMRMEKTRGSEMQADEIGDRLGGGSSTGRFF</sequence>
<organism evidence="1 2">
    <name type="scientific">Cichorium intybus</name>
    <name type="common">Chicory</name>
    <dbReference type="NCBI Taxonomy" id="13427"/>
    <lineage>
        <taxon>Eukaryota</taxon>
        <taxon>Viridiplantae</taxon>
        <taxon>Streptophyta</taxon>
        <taxon>Embryophyta</taxon>
        <taxon>Tracheophyta</taxon>
        <taxon>Spermatophyta</taxon>
        <taxon>Magnoliopsida</taxon>
        <taxon>eudicotyledons</taxon>
        <taxon>Gunneridae</taxon>
        <taxon>Pentapetalae</taxon>
        <taxon>asterids</taxon>
        <taxon>campanulids</taxon>
        <taxon>Asterales</taxon>
        <taxon>Asteraceae</taxon>
        <taxon>Cichorioideae</taxon>
        <taxon>Cichorieae</taxon>
        <taxon>Cichoriinae</taxon>
        <taxon>Cichorium</taxon>
    </lineage>
</organism>
<gene>
    <name evidence="1" type="ORF">L2E82_35274</name>
</gene>